<evidence type="ECO:0000313" key="3">
    <source>
        <dbReference type="Proteomes" id="UP000717996"/>
    </source>
</evidence>
<dbReference type="Proteomes" id="UP000717996">
    <property type="component" value="Unassembled WGS sequence"/>
</dbReference>
<sequence>MSIVSTEGSFSAYKYLDVESINHPSVDDTRHDFVYLQTEPSGRTRSTRLKPTWIEQEPVEHNPTQQEKEQALLIKAVEERCGLLKQEFEMRMERLEKQYMDTEKEFAKIKSDIEKIYALQKRYIDKEVQTDANHPE</sequence>
<proteinExistence type="predicted"/>
<evidence type="ECO:0000313" key="2">
    <source>
        <dbReference type="EMBL" id="KAG1539022.1"/>
    </source>
</evidence>
<comment type="caution">
    <text evidence="2">The sequence shown here is derived from an EMBL/GenBank/DDBJ whole genome shotgun (WGS) entry which is preliminary data.</text>
</comment>
<feature type="coiled-coil region" evidence="1">
    <location>
        <begin position="85"/>
        <end position="112"/>
    </location>
</feature>
<reference evidence="2" key="1">
    <citation type="journal article" date="2020" name="Microb. Genom.">
        <title>Genetic diversity of clinical and environmental Mucorales isolates obtained from an investigation of mucormycosis cases among solid organ transplant recipients.</title>
        <authorList>
            <person name="Nguyen M.H."/>
            <person name="Kaul D."/>
            <person name="Muto C."/>
            <person name="Cheng S.J."/>
            <person name="Richter R.A."/>
            <person name="Bruno V.M."/>
            <person name="Liu G."/>
            <person name="Beyhan S."/>
            <person name="Sundermann A.J."/>
            <person name="Mounaud S."/>
            <person name="Pasculle A.W."/>
            <person name="Nierman W.C."/>
            <person name="Driscoll E."/>
            <person name="Cumbie R."/>
            <person name="Clancy C.J."/>
            <person name="Dupont C.L."/>
        </authorList>
    </citation>
    <scope>NUCLEOTIDE SEQUENCE</scope>
    <source>
        <strain evidence="2">GL16</strain>
    </source>
</reference>
<keyword evidence="1" id="KW-0175">Coiled coil</keyword>
<protein>
    <submittedName>
        <fullName evidence="2">Uncharacterized protein</fullName>
    </submittedName>
</protein>
<gene>
    <name evidence="2" type="ORF">G6F51_009404</name>
</gene>
<evidence type="ECO:0000256" key="1">
    <source>
        <dbReference type="SAM" id="Coils"/>
    </source>
</evidence>
<accession>A0A9P6Y457</accession>
<dbReference type="AlphaFoldDB" id="A0A9P6Y457"/>
<name>A0A9P6Y457_RHIOR</name>
<dbReference type="EMBL" id="JAANIT010001718">
    <property type="protein sequence ID" value="KAG1539022.1"/>
    <property type="molecule type" value="Genomic_DNA"/>
</dbReference>
<organism evidence="2 3">
    <name type="scientific">Rhizopus oryzae</name>
    <name type="common">Mucormycosis agent</name>
    <name type="synonym">Rhizopus arrhizus var. delemar</name>
    <dbReference type="NCBI Taxonomy" id="64495"/>
    <lineage>
        <taxon>Eukaryota</taxon>
        <taxon>Fungi</taxon>
        <taxon>Fungi incertae sedis</taxon>
        <taxon>Mucoromycota</taxon>
        <taxon>Mucoromycotina</taxon>
        <taxon>Mucoromycetes</taxon>
        <taxon>Mucorales</taxon>
        <taxon>Mucorineae</taxon>
        <taxon>Rhizopodaceae</taxon>
        <taxon>Rhizopus</taxon>
    </lineage>
</organism>